<gene>
    <name evidence="2" type="ORF">OAUR00152_LOCUS18693</name>
</gene>
<organism evidence="2">
    <name type="scientific">Odontella aurita</name>
    <dbReference type="NCBI Taxonomy" id="265563"/>
    <lineage>
        <taxon>Eukaryota</taxon>
        <taxon>Sar</taxon>
        <taxon>Stramenopiles</taxon>
        <taxon>Ochrophyta</taxon>
        <taxon>Bacillariophyta</taxon>
        <taxon>Mediophyceae</taxon>
        <taxon>Biddulphiophycidae</taxon>
        <taxon>Eupodiscales</taxon>
        <taxon>Odontellaceae</taxon>
        <taxon>Odontella</taxon>
    </lineage>
</organism>
<proteinExistence type="predicted"/>
<evidence type="ECO:0000313" key="2">
    <source>
        <dbReference type="EMBL" id="CAE2245857.1"/>
    </source>
</evidence>
<sequence>MEVAVFKKPNASLNTEEKEAKKKLKRKLKFQSKVDRLERQIRHAISRKDPVVEKEASENLRKLLAQNDALLTDHEECDESKKKPHEVEEREGKMPLGSSSLNYKTAPDMSAARHFVLSICDDLFVRANEGCAQNQTEVTDQKSDIDREVYAENCKDSPQTVAQPSRKRKVTSTKAQQKTQAVKLLKHMTKGTQSDSMFRNQGALWGYTRQKFFERAMLLYRSLRRLGPDALPPDGCEGMTAEQTRMKAEVWTELLKVEKACSIGCGPGNDAVGLLTFLSVYRSNVGAGQSLPHVSLLDCFMEDWLPILTHLKSVLSGKDIVETWLTGSCDVTQPFDYCKISPAPSQHSNLKSESGATIAANSPVSRSNEQLPYDIFLFSYLLSETRGKWVAFMRALLRAAKPGCMFYFAEPVPWMLHRLIEISGDVLEFLWLDSSMHYPSMQALDGRVSPAVLFARKKKPPDKCKSG</sequence>
<feature type="region of interest" description="Disordered" evidence="1">
    <location>
        <begin position="71"/>
        <end position="101"/>
    </location>
</feature>
<protein>
    <submittedName>
        <fullName evidence="2">Uncharacterized protein</fullName>
    </submittedName>
</protein>
<evidence type="ECO:0000256" key="1">
    <source>
        <dbReference type="SAM" id="MobiDB-lite"/>
    </source>
</evidence>
<dbReference type="AlphaFoldDB" id="A0A7S4MVF1"/>
<reference evidence="2" key="1">
    <citation type="submission" date="2021-01" db="EMBL/GenBank/DDBJ databases">
        <authorList>
            <person name="Corre E."/>
            <person name="Pelletier E."/>
            <person name="Niang G."/>
            <person name="Scheremetjew M."/>
            <person name="Finn R."/>
            <person name="Kale V."/>
            <person name="Holt S."/>
            <person name="Cochrane G."/>
            <person name="Meng A."/>
            <person name="Brown T."/>
            <person name="Cohen L."/>
        </authorList>
    </citation>
    <scope>NUCLEOTIDE SEQUENCE</scope>
    <source>
        <strain evidence="2">Isolate 1302-5</strain>
    </source>
</reference>
<accession>A0A7S4MVF1</accession>
<feature type="region of interest" description="Disordered" evidence="1">
    <location>
        <begin position="155"/>
        <end position="176"/>
    </location>
</feature>
<name>A0A7S4MVF1_9STRA</name>
<feature type="compositionally biased region" description="Basic and acidic residues" evidence="1">
    <location>
        <begin position="71"/>
        <end position="93"/>
    </location>
</feature>
<dbReference type="EMBL" id="HBKQ01027661">
    <property type="protein sequence ID" value="CAE2245857.1"/>
    <property type="molecule type" value="Transcribed_RNA"/>
</dbReference>